<evidence type="ECO:0000256" key="5">
    <source>
        <dbReference type="ARBA" id="ARBA00022842"/>
    </source>
</evidence>
<evidence type="ECO:0000256" key="6">
    <source>
        <dbReference type="ARBA" id="ARBA00022908"/>
    </source>
</evidence>
<reference evidence="12" key="1">
    <citation type="submission" date="2020-08" db="EMBL/GenBank/DDBJ databases">
        <title>Multicomponent nature underlies the extraordinary mechanical properties of spider dragline silk.</title>
        <authorList>
            <person name="Kono N."/>
            <person name="Nakamura H."/>
            <person name="Mori M."/>
            <person name="Yoshida Y."/>
            <person name="Ohtoshi R."/>
            <person name="Malay A.D."/>
            <person name="Moran D.A.P."/>
            <person name="Tomita M."/>
            <person name="Numata K."/>
            <person name="Arakawa K."/>
        </authorList>
    </citation>
    <scope>NUCLEOTIDE SEQUENCE</scope>
</reference>
<keyword evidence="8" id="KW-0548">Nucleotidyltransferase</keyword>
<evidence type="ECO:0000256" key="7">
    <source>
        <dbReference type="ARBA" id="ARBA00022918"/>
    </source>
</evidence>
<dbReference type="GO" id="GO:0015074">
    <property type="term" value="P:DNA integration"/>
    <property type="evidence" value="ECO:0007669"/>
    <property type="project" value="UniProtKB-KW"/>
</dbReference>
<keyword evidence="5" id="KW-0460">Magnesium</keyword>
<dbReference type="AlphaFoldDB" id="A0A8X6WZQ0"/>
<feature type="compositionally biased region" description="Polar residues" evidence="10">
    <location>
        <begin position="143"/>
        <end position="153"/>
    </location>
</feature>
<name>A0A8X6WZQ0_9ARAC</name>
<gene>
    <name evidence="12" type="primary">POLX_2409</name>
    <name evidence="12" type="ORF">TNIN_378071</name>
</gene>
<evidence type="ECO:0000256" key="8">
    <source>
        <dbReference type="ARBA" id="ARBA00022932"/>
    </source>
</evidence>
<dbReference type="PANTHER" id="PTHR42648">
    <property type="entry name" value="TRANSPOSASE, PUTATIVE-RELATED"/>
    <property type="match status" value="1"/>
</dbReference>
<dbReference type="InterPro" id="IPR039537">
    <property type="entry name" value="Retrotran_Ty1/copia-like"/>
</dbReference>
<sequence length="174" mass="19733">MASSVVMEMRPFGNKETKGATTPGELINIDVCGPMQQQSLGGAKFYVCFKDDFTKYLKDKSPYELWFSKVISIDNLGVFGTECFVYVPQQKRRKCDKKSIKGVFVGYSSEKDGYRIWIKDQNKVILSQDVIFQNEKSSCVPNVSSTDIQNSDTEILKKPPQTSDPDVEKEIEKM</sequence>
<evidence type="ECO:0000256" key="2">
    <source>
        <dbReference type="ARBA" id="ARBA00022723"/>
    </source>
</evidence>
<evidence type="ECO:0000313" key="13">
    <source>
        <dbReference type="Proteomes" id="UP000886998"/>
    </source>
</evidence>
<feature type="region of interest" description="Disordered" evidence="10">
    <location>
        <begin position="143"/>
        <end position="174"/>
    </location>
</feature>
<keyword evidence="9" id="KW-0233">DNA recombination</keyword>
<keyword evidence="2" id="KW-0479">Metal-binding</keyword>
<keyword evidence="13" id="KW-1185">Reference proteome</keyword>
<evidence type="ECO:0000259" key="11">
    <source>
        <dbReference type="Pfam" id="PF25597"/>
    </source>
</evidence>
<keyword evidence="4" id="KW-0378">Hydrolase</keyword>
<dbReference type="GO" id="GO:0016787">
    <property type="term" value="F:hydrolase activity"/>
    <property type="evidence" value="ECO:0007669"/>
    <property type="project" value="UniProtKB-KW"/>
</dbReference>
<keyword evidence="8" id="KW-0808">Transferase</keyword>
<dbReference type="EMBL" id="BMAV01003534">
    <property type="protein sequence ID" value="GFY43191.1"/>
    <property type="molecule type" value="Genomic_DNA"/>
</dbReference>
<keyword evidence="3" id="KW-0255">Endonuclease</keyword>
<accession>A0A8X6WZQ0</accession>
<evidence type="ECO:0000313" key="12">
    <source>
        <dbReference type="EMBL" id="GFY43191.1"/>
    </source>
</evidence>
<dbReference type="Proteomes" id="UP000886998">
    <property type="component" value="Unassembled WGS sequence"/>
</dbReference>
<evidence type="ECO:0000256" key="4">
    <source>
        <dbReference type="ARBA" id="ARBA00022801"/>
    </source>
</evidence>
<dbReference type="PANTHER" id="PTHR42648:SF11">
    <property type="entry name" value="TRANSPOSON TY4-P GAG-POL POLYPROTEIN"/>
    <property type="match status" value="1"/>
</dbReference>
<keyword evidence="8" id="KW-0239">DNA-directed DNA polymerase</keyword>
<proteinExistence type="predicted"/>
<organism evidence="12 13">
    <name type="scientific">Trichonephila inaurata madagascariensis</name>
    <dbReference type="NCBI Taxonomy" id="2747483"/>
    <lineage>
        <taxon>Eukaryota</taxon>
        <taxon>Metazoa</taxon>
        <taxon>Ecdysozoa</taxon>
        <taxon>Arthropoda</taxon>
        <taxon>Chelicerata</taxon>
        <taxon>Arachnida</taxon>
        <taxon>Araneae</taxon>
        <taxon>Araneomorphae</taxon>
        <taxon>Entelegynae</taxon>
        <taxon>Araneoidea</taxon>
        <taxon>Nephilidae</taxon>
        <taxon>Trichonephila</taxon>
        <taxon>Trichonephila inaurata</taxon>
    </lineage>
</organism>
<protein>
    <submittedName>
        <fullName evidence="12">Retrovirus-related Pol polyprotein from transposon TNT 1-94</fullName>
    </submittedName>
</protein>
<keyword evidence="1" id="KW-0540">Nuclease</keyword>
<dbReference type="GO" id="GO:0004519">
    <property type="term" value="F:endonuclease activity"/>
    <property type="evidence" value="ECO:0007669"/>
    <property type="project" value="UniProtKB-KW"/>
</dbReference>
<evidence type="ECO:0000256" key="3">
    <source>
        <dbReference type="ARBA" id="ARBA00022759"/>
    </source>
</evidence>
<feature type="domain" description="Retroviral polymerase SH3-like" evidence="11">
    <location>
        <begin position="82"/>
        <end position="137"/>
    </location>
</feature>
<dbReference type="Pfam" id="PF25597">
    <property type="entry name" value="SH3_retrovirus"/>
    <property type="match status" value="1"/>
</dbReference>
<evidence type="ECO:0000256" key="9">
    <source>
        <dbReference type="ARBA" id="ARBA00023172"/>
    </source>
</evidence>
<evidence type="ECO:0000256" key="1">
    <source>
        <dbReference type="ARBA" id="ARBA00022722"/>
    </source>
</evidence>
<dbReference type="GO" id="GO:0006310">
    <property type="term" value="P:DNA recombination"/>
    <property type="evidence" value="ECO:0007669"/>
    <property type="project" value="UniProtKB-KW"/>
</dbReference>
<dbReference type="OrthoDB" id="6434337at2759"/>
<dbReference type="GO" id="GO:0046872">
    <property type="term" value="F:metal ion binding"/>
    <property type="evidence" value="ECO:0007669"/>
    <property type="project" value="UniProtKB-KW"/>
</dbReference>
<dbReference type="GO" id="GO:0003964">
    <property type="term" value="F:RNA-directed DNA polymerase activity"/>
    <property type="evidence" value="ECO:0007669"/>
    <property type="project" value="UniProtKB-KW"/>
</dbReference>
<comment type="caution">
    <text evidence="12">The sequence shown here is derived from an EMBL/GenBank/DDBJ whole genome shotgun (WGS) entry which is preliminary data.</text>
</comment>
<evidence type="ECO:0000256" key="10">
    <source>
        <dbReference type="SAM" id="MobiDB-lite"/>
    </source>
</evidence>
<dbReference type="GO" id="GO:0003887">
    <property type="term" value="F:DNA-directed DNA polymerase activity"/>
    <property type="evidence" value="ECO:0007669"/>
    <property type="project" value="UniProtKB-KW"/>
</dbReference>
<dbReference type="InterPro" id="IPR057670">
    <property type="entry name" value="SH3_retrovirus"/>
</dbReference>
<keyword evidence="7" id="KW-0695">RNA-directed DNA polymerase</keyword>
<keyword evidence="6" id="KW-0229">DNA integration</keyword>